<keyword evidence="4" id="KW-0460">Magnesium</keyword>
<dbReference type="GO" id="GO:0035516">
    <property type="term" value="F:broad specificity oxidative DNA demethylase activity"/>
    <property type="evidence" value="ECO:0007669"/>
    <property type="project" value="TreeGrafter"/>
</dbReference>
<keyword evidence="8" id="KW-0234">DNA repair</keyword>
<keyword evidence="7" id="KW-0408">Iron</keyword>
<proteinExistence type="predicted"/>
<evidence type="ECO:0000256" key="9">
    <source>
        <dbReference type="PIRSR" id="PIRSR632852-1"/>
    </source>
</evidence>
<comment type="caution">
    <text evidence="11">The sequence shown here is derived from an EMBL/GenBank/DDBJ whole genome shotgun (WGS) entry which is preliminary data.</text>
</comment>
<evidence type="ECO:0000313" key="11">
    <source>
        <dbReference type="EMBL" id="RRN44750.1"/>
    </source>
</evidence>
<dbReference type="SUPFAM" id="SSF51197">
    <property type="entry name" value="Clavaminate synthase-like"/>
    <property type="match status" value="1"/>
</dbReference>
<evidence type="ECO:0000256" key="2">
    <source>
        <dbReference type="ARBA" id="ARBA00022723"/>
    </source>
</evidence>
<feature type="binding site" evidence="9">
    <location>
        <position position="202"/>
    </location>
    <ligand>
        <name>2-oxoglutarate</name>
        <dbReference type="ChEBI" id="CHEBI:16810"/>
    </ligand>
</feature>
<evidence type="ECO:0000256" key="1">
    <source>
        <dbReference type="ARBA" id="ARBA00001954"/>
    </source>
</evidence>
<dbReference type="RefSeq" id="WP_125094163.1">
    <property type="nucleotide sequence ID" value="NZ_RRUE01000001.1"/>
</dbReference>
<keyword evidence="6" id="KW-0560">Oxidoreductase</keyword>
<dbReference type="PANTHER" id="PTHR31573:SF1">
    <property type="entry name" value="DNA OXIDATIVE DEMETHYLASE ALKBH2"/>
    <property type="match status" value="1"/>
</dbReference>
<protein>
    <submittedName>
        <fullName evidence="11">Alpha-ketoglutarate-dependent dioxygenase AlkB</fullName>
    </submittedName>
</protein>
<sequence>MTPATLPLFGNSAADTTTTDPARNLLPYDGIVNDHGAVFAAEADALLAWLLDHVPWQHDQIRLYGKTIVTARQIAWYGDEAFNYRYSGVDHRAQAWADPLRALRDRVVQRLGVPFNACLLNRYEDGTQGMAWHSDDERELGPGNTIASVSFGATRKFVFRHRRTREKVEMWLGHGQLIVMRGETQTHWQHALMKSARVTAPRVNLTFRLIRNG</sequence>
<keyword evidence="5 11" id="KW-0223">Dioxygenase</keyword>
<feature type="binding site" evidence="9">
    <location>
        <position position="208"/>
    </location>
    <ligand>
        <name>2-oxoglutarate</name>
        <dbReference type="ChEBI" id="CHEBI:16810"/>
    </ligand>
</feature>
<feature type="binding site" evidence="9">
    <location>
        <position position="206"/>
    </location>
    <ligand>
        <name>2-oxoglutarate</name>
        <dbReference type="ChEBI" id="CHEBI:16810"/>
    </ligand>
</feature>
<reference evidence="11 12" key="1">
    <citation type="submission" date="2018-11" db="EMBL/GenBank/DDBJ databases">
        <title>Genome sequencing of Lautropia sp. KCOM 2505 (= ChDC F240).</title>
        <authorList>
            <person name="Kook J.-K."/>
            <person name="Park S.-N."/>
            <person name="Lim Y.K."/>
        </authorList>
    </citation>
    <scope>NUCLEOTIDE SEQUENCE [LARGE SCALE GENOMIC DNA]</scope>
    <source>
        <strain evidence="11 12">KCOM 2505</strain>
    </source>
</reference>
<gene>
    <name evidence="11" type="ORF">EHV23_00140</name>
</gene>
<feature type="binding site" evidence="9">
    <location>
        <position position="190"/>
    </location>
    <ligand>
        <name>2-oxoglutarate</name>
        <dbReference type="ChEBI" id="CHEBI:16810"/>
    </ligand>
</feature>
<dbReference type="PROSITE" id="PS51471">
    <property type="entry name" value="FE2OG_OXY"/>
    <property type="match status" value="1"/>
</dbReference>
<dbReference type="Proteomes" id="UP000270261">
    <property type="component" value="Unassembled WGS sequence"/>
</dbReference>
<evidence type="ECO:0000259" key="10">
    <source>
        <dbReference type="PROSITE" id="PS51471"/>
    </source>
</evidence>
<evidence type="ECO:0000256" key="4">
    <source>
        <dbReference type="ARBA" id="ARBA00022842"/>
    </source>
</evidence>
<name>A0A3R8MTG3_9BURK</name>
<dbReference type="InterPro" id="IPR032852">
    <property type="entry name" value="ALKBH2"/>
</dbReference>
<feature type="binding site" evidence="9">
    <location>
        <begin position="84"/>
        <end position="86"/>
    </location>
    <ligand>
        <name>substrate</name>
    </ligand>
</feature>
<comment type="cofactor">
    <cofactor evidence="1">
        <name>Fe(2+)</name>
        <dbReference type="ChEBI" id="CHEBI:29033"/>
    </cofactor>
</comment>
<dbReference type="InterPro" id="IPR005123">
    <property type="entry name" value="Oxoglu/Fe-dep_dioxygenase_dom"/>
</dbReference>
<dbReference type="PANTHER" id="PTHR31573">
    <property type="entry name" value="ALPHA-KETOGLUTARATE-DEPENDENT DIOXYGENASE ALKB HOMOLOG 2"/>
    <property type="match status" value="1"/>
</dbReference>
<dbReference type="GO" id="GO:0006307">
    <property type="term" value="P:DNA alkylation repair"/>
    <property type="evidence" value="ECO:0007669"/>
    <property type="project" value="TreeGrafter"/>
</dbReference>
<feature type="binding site" evidence="9">
    <location>
        <position position="136"/>
    </location>
    <ligand>
        <name>substrate</name>
    </ligand>
</feature>
<dbReference type="Gene3D" id="2.60.120.590">
    <property type="entry name" value="Alpha-ketoglutarate-dependent dioxygenase AlkB-like"/>
    <property type="match status" value="1"/>
</dbReference>
<keyword evidence="2" id="KW-0479">Metal-binding</keyword>
<organism evidence="11 12">
    <name type="scientific">Lautropia dentalis</name>
    <dbReference type="NCBI Taxonomy" id="2490857"/>
    <lineage>
        <taxon>Bacteria</taxon>
        <taxon>Pseudomonadati</taxon>
        <taxon>Pseudomonadota</taxon>
        <taxon>Betaproteobacteria</taxon>
        <taxon>Burkholderiales</taxon>
        <taxon>Burkholderiaceae</taxon>
        <taxon>Lautropia</taxon>
    </lineage>
</organism>
<dbReference type="GO" id="GO:0008198">
    <property type="term" value="F:ferrous iron binding"/>
    <property type="evidence" value="ECO:0007669"/>
    <property type="project" value="TreeGrafter"/>
</dbReference>
<dbReference type="GO" id="GO:0051747">
    <property type="term" value="F:cytosine C-5 DNA demethylase activity"/>
    <property type="evidence" value="ECO:0007669"/>
    <property type="project" value="TreeGrafter"/>
</dbReference>
<feature type="binding site" evidence="9">
    <location>
        <position position="133"/>
    </location>
    <ligand>
        <name>2-oxoglutarate</name>
        <dbReference type="ChEBI" id="CHEBI:16810"/>
    </ligand>
</feature>
<accession>A0A3R8MTG3</accession>
<keyword evidence="3" id="KW-0227">DNA damage</keyword>
<dbReference type="FunFam" id="2.60.120.590:FF:000004">
    <property type="entry name" value="DNA oxidative demethylase ALKBH2"/>
    <property type="match status" value="1"/>
</dbReference>
<evidence type="ECO:0000313" key="12">
    <source>
        <dbReference type="Proteomes" id="UP000270261"/>
    </source>
</evidence>
<evidence type="ECO:0000256" key="8">
    <source>
        <dbReference type="ARBA" id="ARBA00023204"/>
    </source>
</evidence>
<keyword evidence="12" id="KW-1185">Reference proteome</keyword>
<evidence type="ECO:0000256" key="6">
    <source>
        <dbReference type="ARBA" id="ARBA00023002"/>
    </source>
</evidence>
<dbReference type="InterPro" id="IPR027450">
    <property type="entry name" value="AlkB-like"/>
</dbReference>
<feature type="binding site" evidence="9">
    <location>
        <position position="123"/>
    </location>
    <ligand>
        <name>2-oxoglutarate</name>
        <dbReference type="ChEBI" id="CHEBI:16810"/>
    </ligand>
</feature>
<evidence type="ECO:0000256" key="3">
    <source>
        <dbReference type="ARBA" id="ARBA00022763"/>
    </source>
</evidence>
<evidence type="ECO:0000256" key="7">
    <source>
        <dbReference type="ARBA" id="ARBA00023004"/>
    </source>
</evidence>
<dbReference type="Pfam" id="PF13532">
    <property type="entry name" value="2OG-FeII_Oxy_2"/>
    <property type="match status" value="1"/>
</dbReference>
<dbReference type="InterPro" id="IPR037151">
    <property type="entry name" value="AlkB-like_sf"/>
</dbReference>
<dbReference type="AlphaFoldDB" id="A0A3R8MTG3"/>
<dbReference type="EMBL" id="RRUE01000001">
    <property type="protein sequence ID" value="RRN44750.1"/>
    <property type="molecule type" value="Genomic_DNA"/>
</dbReference>
<evidence type="ECO:0000256" key="5">
    <source>
        <dbReference type="ARBA" id="ARBA00022964"/>
    </source>
</evidence>
<feature type="binding site" evidence="9">
    <location>
        <position position="121"/>
    </location>
    <ligand>
        <name>2-oxoglutarate</name>
        <dbReference type="ChEBI" id="CHEBI:16810"/>
    </ligand>
</feature>
<dbReference type="OrthoDB" id="190276at2"/>
<feature type="domain" description="Fe2OG dioxygenase" evidence="10">
    <location>
        <begin position="114"/>
        <end position="211"/>
    </location>
</feature>